<evidence type="ECO:0000313" key="3">
    <source>
        <dbReference type="EMBL" id="MFC5023958.1"/>
    </source>
</evidence>
<sequence>MAGGTIPATDEDALASLDLFGDGFVADPYPAFAALQRSAPVHQDRATGLWLVSRYEDVERILLDPAGFLPDNAQHAVTRLPVPALRILARAGFTLPPALANNGGPTHTGLRRLVTRFFSADRVTGAVPLIERTARELLTGADDELTATGTYDLARDFARLLPCRVMMRLLGVEEIPADTLVRWSDASLELFYGRPSPERQAELAALVGEFHQRLTRQVADGAGGLIGALREHRLPDGSALDVPTAVAVCFFVLIAGQSTTGQLISNVLRTTCDDPSAWERAAHDADFARDWVDEVLRREPPVTTWRRVAARDTTLSGVTVPAGADLLLMLMGTGSDPSVFPEPERLCPHRENTRRHLSFGAGRHRCPGALLARTEAAIALGTAARLLPGVRLVDDADPDMLGLLSFRAPRRVLVERRTRA</sequence>
<dbReference type="InterPro" id="IPR002397">
    <property type="entry name" value="Cyt_P450_B"/>
</dbReference>
<dbReference type="RefSeq" id="WP_345686987.1">
    <property type="nucleotide sequence ID" value="NZ_BAABIT010000001.1"/>
</dbReference>
<dbReference type="InterPro" id="IPR036396">
    <property type="entry name" value="Cyt_P450_sf"/>
</dbReference>
<dbReference type="EMBL" id="JBHSJD010000013">
    <property type="protein sequence ID" value="MFC5023958.1"/>
    <property type="molecule type" value="Genomic_DNA"/>
</dbReference>
<comment type="caution">
    <text evidence="3">The sequence shown here is derived from an EMBL/GenBank/DDBJ whole genome shotgun (WGS) entry which is preliminary data.</text>
</comment>
<name>A0ABV9XH10_9ACTN</name>
<evidence type="ECO:0000256" key="1">
    <source>
        <dbReference type="ARBA" id="ARBA00010617"/>
    </source>
</evidence>
<organism evidence="3 4">
    <name type="scientific">Streptomyces coeruleoprunus</name>
    <dbReference type="NCBI Taxonomy" id="285563"/>
    <lineage>
        <taxon>Bacteria</taxon>
        <taxon>Bacillati</taxon>
        <taxon>Actinomycetota</taxon>
        <taxon>Actinomycetes</taxon>
        <taxon>Kitasatosporales</taxon>
        <taxon>Streptomycetaceae</taxon>
        <taxon>Streptomyces</taxon>
    </lineage>
</organism>
<accession>A0ABV9XH10</accession>
<keyword evidence="2" id="KW-0560">Oxidoreductase</keyword>
<keyword evidence="2" id="KW-0349">Heme</keyword>
<keyword evidence="4" id="KW-1185">Reference proteome</keyword>
<keyword evidence="2" id="KW-0503">Monooxygenase</keyword>
<dbReference type="PRINTS" id="PR00359">
    <property type="entry name" value="BP450"/>
</dbReference>
<dbReference type="Pfam" id="PF00067">
    <property type="entry name" value="p450"/>
    <property type="match status" value="1"/>
</dbReference>
<keyword evidence="2" id="KW-0408">Iron</keyword>
<gene>
    <name evidence="3" type="ORF">ACFPM3_17630</name>
</gene>
<dbReference type="PANTHER" id="PTHR46696">
    <property type="entry name" value="P450, PUTATIVE (EUROFUNG)-RELATED"/>
    <property type="match status" value="1"/>
</dbReference>
<proteinExistence type="inferred from homology"/>
<evidence type="ECO:0000313" key="4">
    <source>
        <dbReference type="Proteomes" id="UP001595829"/>
    </source>
</evidence>
<dbReference type="PROSITE" id="PS00086">
    <property type="entry name" value="CYTOCHROME_P450"/>
    <property type="match status" value="1"/>
</dbReference>
<dbReference type="SUPFAM" id="SSF48264">
    <property type="entry name" value="Cytochrome P450"/>
    <property type="match status" value="1"/>
</dbReference>
<reference evidence="4" key="1">
    <citation type="journal article" date="2019" name="Int. J. Syst. Evol. Microbiol.">
        <title>The Global Catalogue of Microorganisms (GCM) 10K type strain sequencing project: providing services to taxonomists for standard genome sequencing and annotation.</title>
        <authorList>
            <consortium name="The Broad Institute Genomics Platform"/>
            <consortium name="The Broad Institute Genome Sequencing Center for Infectious Disease"/>
            <person name="Wu L."/>
            <person name="Ma J."/>
        </authorList>
    </citation>
    <scope>NUCLEOTIDE SEQUENCE [LARGE SCALE GENOMIC DNA]</scope>
    <source>
        <strain evidence="4">CGMCC 4.1648</strain>
    </source>
</reference>
<protein>
    <submittedName>
        <fullName evidence="3">Cytochrome P450</fullName>
    </submittedName>
</protein>
<dbReference type="Gene3D" id="1.10.630.10">
    <property type="entry name" value="Cytochrome P450"/>
    <property type="match status" value="1"/>
</dbReference>
<comment type="similarity">
    <text evidence="1 2">Belongs to the cytochrome P450 family.</text>
</comment>
<dbReference type="InterPro" id="IPR001128">
    <property type="entry name" value="Cyt_P450"/>
</dbReference>
<dbReference type="Proteomes" id="UP001595829">
    <property type="component" value="Unassembled WGS sequence"/>
</dbReference>
<dbReference type="InterPro" id="IPR017972">
    <property type="entry name" value="Cyt_P450_CS"/>
</dbReference>
<dbReference type="PANTHER" id="PTHR46696:SF6">
    <property type="entry name" value="P450, PUTATIVE (EUROFUNG)-RELATED"/>
    <property type="match status" value="1"/>
</dbReference>
<evidence type="ECO:0000256" key="2">
    <source>
        <dbReference type="RuleBase" id="RU000461"/>
    </source>
</evidence>
<keyword evidence="2" id="KW-0479">Metal-binding</keyword>